<reference evidence="2" key="1">
    <citation type="journal article" date="2019" name="Sci. Rep.">
        <title>Draft genome of Tanacetum cinerariifolium, the natural source of mosquito coil.</title>
        <authorList>
            <person name="Yamashiro T."/>
            <person name="Shiraishi A."/>
            <person name="Satake H."/>
            <person name="Nakayama K."/>
        </authorList>
    </citation>
    <scope>NUCLEOTIDE SEQUENCE</scope>
</reference>
<comment type="caution">
    <text evidence="2">The sequence shown here is derived from an EMBL/GenBank/DDBJ whole genome shotgun (WGS) entry which is preliminary data.</text>
</comment>
<dbReference type="EMBL" id="BKCJ010002559">
    <property type="protein sequence ID" value="GEU49402.1"/>
    <property type="molecule type" value="Genomic_DNA"/>
</dbReference>
<evidence type="ECO:0000256" key="1">
    <source>
        <dbReference type="SAM" id="MobiDB-lite"/>
    </source>
</evidence>
<dbReference type="AlphaFoldDB" id="A0A6L2KL80"/>
<name>A0A6L2KL80_TANCI</name>
<proteinExistence type="predicted"/>
<accession>A0A6L2KL80</accession>
<sequence>MTLLNKLMETYATPTQKVANLEKDKIAQALEIVKLKQRVRKLKKKRKTKHLGLKRLRKVGGKIDELDANKDVTLVYVDVEVEIDTNIQGMMVECQAKAYNLDLQNFEKVLSMQDTDEPEPAKVEEVLEVKPKDKGKGILIEEPKHLKVQAQINMDEAFARQLEAKLNANTIWNDVIKQKGEKEIEEEGSKRKGENLEQDTAKKQRIDEDAEELKRHLQIVANDDDDVYTEATHLASNVPVVDYQINHEHNKPYYKIIRADGTHQLLLSFISLLNNF</sequence>
<organism evidence="2">
    <name type="scientific">Tanacetum cinerariifolium</name>
    <name type="common">Dalmatian daisy</name>
    <name type="synonym">Chrysanthemum cinerariifolium</name>
    <dbReference type="NCBI Taxonomy" id="118510"/>
    <lineage>
        <taxon>Eukaryota</taxon>
        <taxon>Viridiplantae</taxon>
        <taxon>Streptophyta</taxon>
        <taxon>Embryophyta</taxon>
        <taxon>Tracheophyta</taxon>
        <taxon>Spermatophyta</taxon>
        <taxon>Magnoliopsida</taxon>
        <taxon>eudicotyledons</taxon>
        <taxon>Gunneridae</taxon>
        <taxon>Pentapetalae</taxon>
        <taxon>asterids</taxon>
        <taxon>campanulids</taxon>
        <taxon>Asterales</taxon>
        <taxon>Asteraceae</taxon>
        <taxon>Asteroideae</taxon>
        <taxon>Anthemideae</taxon>
        <taxon>Anthemidinae</taxon>
        <taxon>Tanacetum</taxon>
    </lineage>
</organism>
<feature type="region of interest" description="Disordered" evidence="1">
    <location>
        <begin position="182"/>
        <end position="205"/>
    </location>
</feature>
<evidence type="ECO:0000313" key="2">
    <source>
        <dbReference type="EMBL" id="GEU49402.1"/>
    </source>
</evidence>
<protein>
    <submittedName>
        <fullName evidence="2">Uncharacterized protein</fullName>
    </submittedName>
</protein>
<gene>
    <name evidence="2" type="ORF">Tci_021380</name>
</gene>